<evidence type="ECO:0000313" key="1">
    <source>
        <dbReference type="EMBL" id="EMS55650.1"/>
    </source>
</evidence>
<accession>M7ZTH4</accession>
<protein>
    <submittedName>
        <fullName evidence="1">Uncharacterized protein</fullName>
    </submittedName>
</protein>
<dbReference type="AlphaFoldDB" id="M7ZTH4"/>
<sequence length="90" mass="10037">MIRHYQPGQPPSMEKAATTTMPGPRDPDEQVQRVVRQTAVWWADGGLSGWATTAAPGALPHLSLDLVREWMEEHEERDLTISGLANFNMP</sequence>
<reference evidence="1" key="1">
    <citation type="journal article" date="2013" name="Nature">
        <title>Draft genome of the wheat A-genome progenitor Triticum urartu.</title>
        <authorList>
            <person name="Ling H.Q."/>
            <person name="Zhao S."/>
            <person name="Liu D."/>
            <person name="Wang J."/>
            <person name="Sun H."/>
            <person name="Zhang C."/>
            <person name="Fan H."/>
            <person name="Li D."/>
            <person name="Dong L."/>
            <person name="Tao Y."/>
            <person name="Gao C."/>
            <person name="Wu H."/>
            <person name="Li Y."/>
            <person name="Cui Y."/>
            <person name="Guo X."/>
            <person name="Zheng S."/>
            <person name="Wang B."/>
            <person name="Yu K."/>
            <person name="Liang Q."/>
            <person name="Yang W."/>
            <person name="Lou X."/>
            <person name="Chen J."/>
            <person name="Feng M."/>
            <person name="Jian J."/>
            <person name="Zhang X."/>
            <person name="Luo G."/>
            <person name="Jiang Y."/>
            <person name="Liu J."/>
            <person name="Wang Z."/>
            <person name="Sha Y."/>
            <person name="Zhang B."/>
            <person name="Wu H."/>
            <person name="Tang D."/>
            <person name="Shen Q."/>
            <person name="Xue P."/>
            <person name="Zou S."/>
            <person name="Wang X."/>
            <person name="Liu X."/>
            <person name="Wang F."/>
            <person name="Yang Y."/>
            <person name="An X."/>
            <person name="Dong Z."/>
            <person name="Zhang K."/>
            <person name="Zhang X."/>
            <person name="Luo M.C."/>
            <person name="Dvorak J."/>
            <person name="Tong Y."/>
            <person name="Wang J."/>
            <person name="Yang H."/>
            <person name="Li Z."/>
            <person name="Wang D."/>
            <person name="Zhang A."/>
            <person name="Wang J."/>
        </authorList>
    </citation>
    <scope>NUCLEOTIDE SEQUENCE</scope>
</reference>
<name>M7ZTH4_TRIUA</name>
<gene>
    <name evidence="1" type="ORF">TRIUR3_24854</name>
</gene>
<organism evidence="1">
    <name type="scientific">Triticum urartu</name>
    <name type="common">Red wild einkorn</name>
    <name type="synonym">Crithodium urartu</name>
    <dbReference type="NCBI Taxonomy" id="4572"/>
    <lineage>
        <taxon>Eukaryota</taxon>
        <taxon>Viridiplantae</taxon>
        <taxon>Streptophyta</taxon>
        <taxon>Embryophyta</taxon>
        <taxon>Tracheophyta</taxon>
        <taxon>Spermatophyta</taxon>
        <taxon>Magnoliopsida</taxon>
        <taxon>Liliopsida</taxon>
        <taxon>Poales</taxon>
        <taxon>Poaceae</taxon>
        <taxon>BOP clade</taxon>
        <taxon>Pooideae</taxon>
        <taxon>Triticodae</taxon>
        <taxon>Triticeae</taxon>
        <taxon>Triticinae</taxon>
        <taxon>Triticum</taxon>
    </lineage>
</organism>
<dbReference type="EMBL" id="KD167956">
    <property type="protein sequence ID" value="EMS55650.1"/>
    <property type="molecule type" value="Genomic_DNA"/>
</dbReference>
<proteinExistence type="predicted"/>